<feature type="domain" description="DUF1592" evidence="2">
    <location>
        <begin position="266"/>
        <end position="330"/>
    </location>
</feature>
<dbReference type="AlphaFoldDB" id="A0A7M2WYQ1"/>
<dbReference type="Pfam" id="PF07631">
    <property type="entry name" value="PSD4"/>
    <property type="match status" value="1"/>
</dbReference>
<name>A0A7M2WYQ1_9BACT</name>
<sequence>MSSRARLNAISVFLFAAVLLPGRVPAQPAEDTKAYTGAGCAAPVDGYFENEVWAKVGAQTCLECHKAGGDAEDSKFVLKDPVKTQAASRGETLRYNRDQFAKMAIVKDGDQSRMLLKVVGKLKHGGKGVLKPDSTGYRILAEYVRRTADPAAMARATAERAAIVDRDATPFFDGVIMLDDRKLLRRVTLSLAGRLPTETELAAITKDGRKALPALLDAVMNEDAFYARLREGFNDVFLTVGYDGGAELALSYEHFSKSRLWYQKYDLSAAGDAKAQTQARYKLAADYREAMFGEPMKLIEHIVRNDRPFTEIVTADYIMVTPYTARGYGVFDDIKSRFKNPDDPFEYIPLKLKQLVARTRDDDQDSATGFYPHAGILSTFQYLKRYPTTETNRNRLRARMYYQHFLGVDVLELAARVSDAAAVTAKFEVPTMQASECAVCHRTLDPVAGLFQDYWKFEGVYGKRKGGWFKDMFGPGFEGEDLPTADRWRALQWLGERTAKDPRFAVAMVEHVQYILTGRRPLLAPKDIDDPMFAARRRAYTEQRRQIEAIAVRFARGNFNLKNVFKDLIESEFYRADGVATVLANPQRRAELDDVGVCRMLAPEQIERKVKAIFGRPWGRLNDQLAMLYGGIDSKEVTERATDPSGAMGAIQRILANDVACKQVALDFSRDPQDRRLFPKIEPDVVPGSSAEADAKIRQAIVYLHQQILGRFDAADSPEVDRTYQLFAGVVTDAAERKGIEKQETYSCRQNLEKPVPDPKYTVRAWRTVVTYLLRQHEFLYE</sequence>
<proteinExistence type="predicted"/>
<organism evidence="3 4">
    <name type="scientific">Humisphaera borealis</name>
    <dbReference type="NCBI Taxonomy" id="2807512"/>
    <lineage>
        <taxon>Bacteria</taxon>
        <taxon>Pseudomonadati</taxon>
        <taxon>Planctomycetota</taxon>
        <taxon>Phycisphaerae</taxon>
        <taxon>Tepidisphaerales</taxon>
        <taxon>Tepidisphaeraceae</taxon>
        <taxon>Humisphaera</taxon>
    </lineage>
</organism>
<feature type="signal peptide" evidence="1">
    <location>
        <begin position="1"/>
        <end position="26"/>
    </location>
</feature>
<dbReference type="RefSeq" id="WP_206293580.1">
    <property type="nucleotide sequence ID" value="NZ_CP063458.1"/>
</dbReference>
<dbReference type="EMBL" id="CP063458">
    <property type="protein sequence ID" value="QOV90494.1"/>
    <property type="molecule type" value="Genomic_DNA"/>
</dbReference>
<evidence type="ECO:0000256" key="1">
    <source>
        <dbReference type="SAM" id="SignalP"/>
    </source>
</evidence>
<dbReference type="InterPro" id="IPR013042">
    <property type="entry name" value="DUF1592"/>
</dbReference>
<dbReference type="KEGG" id="hbs:IPV69_03760"/>
<evidence type="ECO:0000259" key="2">
    <source>
        <dbReference type="Pfam" id="PF07631"/>
    </source>
</evidence>
<evidence type="ECO:0000313" key="3">
    <source>
        <dbReference type="EMBL" id="QOV90494.1"/>
    </source>
</evidence>
<feature type="chain" id="PRO_5033989370" evidence="1">
    <location>
        <begin position="27"/>
        <end position="782"/>
    </location>
</feature>
<dbReference type="Proteomes" id="UP000593765">
    <property type="component" value="Chromosome"/>
</dbReference>
<reference evidence="3 4" key="1">
    <citation type="submission" date="2020-10" db="EMBL/GenBank/DDBJ databases">
        <title>Wide distribution of Phycisphaera-like planctomycetes from WD2101 soil group in peatlands and genome analysis of the first cultivated representative.</title>
        <authorList>
            <person name="Dedysh S.N."/>
            <person name="Beletsky A.V."/>
            <person name="Ivanova A."/>
            <person name="Kulichevskaya I.S."/>
            <person name="Suzina N.E."/>
            <person name="Philippov D.A."/>
            <person name="Rakitin A.L."/>
            <person name="Mardanov A.V."/>
            <person name="Ravin N.V."/>
        </authorList>
    </citation>
    <scope>NUCLEOTIDE SEQUENCE [LARGE SCALE GENOMIC DNA]</scope>
    <source>
        <strain evidence="3 4">M1803</strain>
    </source>
</reference>
<protein>
    <submittedName>
        <fullName evidence="3">DUF1592 domain-containing protein</fullName>
    </submittedName>
</protein>
<accession>A0A7M2WYQ1</accession>
<evidence type="ECO:0000313" key="4">
    <source>
        <dbReference type="Proteomes" id="UP000593765"/>
    </source>
</evidence>
<gene>
    <name evidence="3" type="ORF">IPV69_03760</name>
</gene>
<keyword evidence="1" id="KW-0732">Signal</keyword>
<keyword evidence="4" id="KW-1185">Reference proteome</keyword>